<dbReference type="EMBL" id="KZ824947">
    <property type="protein sequence ID" value="RAH71780.1"/>
    <property type="molecule type" value="Genomic_DNA"/>
</dbReference>
<keyword evidence="2" id="KW-1185">Reference proteome</keyword>
<organism evidence="1 2">
    <name type="scientific">Aspergillus aculeatinus CBS 121060</name>
    <dbReference type="NCBI Taxonomy" id="1448322"/>
    <lineage>
        <taxon>Eukaryota</taxon>
        <taxon>Fungi</taxon>
        <taxon>Dikarya</taxon>
        <taxon>Ascomycota</taxon>
        <taxon>Pezizomycotina</taxon>
        <taxon>Eurotiomycetes</taxon>
        <taxon>Eurotiomycetidae</taxon>
        <taxon>Eurotiales</taxon>
        <taxon>Aspergillaceae</taxon>
        <taxon>Aspergillus</taxon>
        <taxon>Aspergillus subgen. Circumdati</taxon>
    </lineage>
</organism>
<name>A0ACD1HDP9_9EURO</name>
<dbReference type="Proteomes" id="UP000249661">
    <property type="component" value="Unassembled WGS sequence"/>
</dbReference>
<accession>A0ACD1HDP9</accession>
<reference evidence="1" key="1">
    <citation type="submission" date="2018-02" db="EMBL/GenBank/DDBJ databases">
        <title>The genomes of Aspergillus section Nigri reveals drivers in fungal speciation.</title>
        <authorList>
            <consortium name="DOE Joint Genome Institute"/>
            <person name="Vesth T.C."/>
            <person name="Nybo J."/>
            <person name="Theobald S."/>
            <person name="Brandl J."/>
            <person name="Frisvad J.C."/>
            <person name="Nielsen K.F."/>
            <person name="Lyhne E.K."/>
            <person name="Kogle M.E."/>
            <person name="Kuo A."/>
            <person name="Riley R."/>
            <person name="Clum A."/>
            <person name="Nolan M."/>
            <person name="Lipzen A."/>
            <person name="Salamov A."/>
            <person name="Henrissat B."/>
            <person name="Wiebenga A."/>
            <person name="De vries R.P."/>
            <person name="Grigoriev I.V."/>
            <person name="Mortensen U.H."/>
            <person name="Andersen M.R."/>
            <person name="Baker S.E."/>
        </authorList>
    </citation>
    <scope>NUCLEOTIDE SEQUENCE</scope>
    <source>
        <strain evidence="1">CBS 121060</strain>
    </source>
</reference>
<evidence type="ECO:0000313" key="2">
    <source>
        <dbReference type="Proteomes" id="UP000249661"/>
    </source>
</evidence>
<gene>
    <name evidence="1" type="ORF">BO66DRAFT_48596</name>
</gene>
<protein>
    <submittedName>
        <fullName evidence="1">NAD(P)-binding protein</fullName>
    </submittedName>
</protein>
<sequence>MSRTKVLLVGAAGETGGSIANGLLEQPNFEVHALVRPRSAQKPAIVALQERGVQIRKGDLKGPEESLADVLTGIDVVISCVGPSEQQDQIPLAKAAKNAGVQRFVPCGFITVAPPGGIMWLRDEVCWLAHPNLTFSINPSTQKETVYNHIKQLRLPYTIIDVGWWYQFSYPRLESGRIDYAMTSANNEIVADGNSPIALTDLRDIGRYVAKIITDDRTLNKMVLAYNEVKTQNEIYDLLEEISEEKIQRNYIPEETIYTRVLAARQSSETYPFDPIKFIPRYLAEYQLSWGLRGDNTPEYAKYLGYVTSKELYPDFTPTDFREYLETVVRGAAKGVYTDRTISKAQQRFFPRSESSDSLYTRIFPRTESSDSLYMSR</sequence>
<proteinExistence type="predicted"/>
<evidence type="ECO:0000313" key="1">
    <source>
        <dbReference type="EMBL" id="RAH71780.1"/>
    </source>
</evidence>